<reference evidence="2 3" key="1">
    <citation type="journal article" date="2007" name="Nature">
        <title>Genome of the marsupial Monodelphis domestica reveals innovation in non-coding sequences.</title>
        <authorList>
            <person name="Mikkelsen T.S."/>
            <person name="Wakefield M.J."/>
            <person name="Aken B."/>
            <person name="Amemiya C.T."/>
            <person name="Chang J.L."/>
            <person name="Duke S."/>
            <person name="Garber M."/>
            <person name="Gentles A.J."/>
            <person name="Goodstadt L."/>
            <person name="Heger A."/>
            <person name="Jurka J."/>
            <person name="Kamal M."/>
            <person name="Mauceli E."/>
            <person name="Searle S.M."/>
            <person name="Sharpe T."/>
            <person name="Baker M.L."/>
            <person name="Batzer M.A."/>
            <person name="Benos P.V."/>
            <person name="Belov K."/>
            <person name="Clamp M."/>
            <person name="Cook A."/>
            <person name="Cuff J."/>
            <person name="Das R."/>
            <person name="Davidow L."/>
            <person name="Deakin J.E."/>
            <person name="Fazzari M.J."/>
            <person name="Glass J.L."/>
            <person name="Grabherr M."/>
            <person name="Greally J.M."/>
            <person name="Gu W."/>
            <person name="Hore T.A."/>
            <person name="Huttley G.A."/>
            <person name="Kleber M."/>
            <person name="Jirtle R.L."/>
            <person name="Koina E."/>
            <person name="Lee J.T."/>
            <person name="Mahony S."/>
            <person name="Marra M.A."/>
            <person name="Miller R.D."/>
            <person name="Nicholls R.D."/>
            <person name="Oda M."/>
            <person name="Papenfuss A.T."/>
            <person name="Parra Z.E."/>
            <person name="Pollock D.D."/>
            <person name="Ray D.A."/>
            <person name="Schein J.E."/>
            <person name="Speed T.P."/>
            <person name="Thompson K."/>
            <person name="VandeBerg J.L."/>
            <person name="Wade C.M."/>
            <person name="Walker J.A."/>
            <person name="Waters P.D."/>
            <person name="Webber C."/>
            <person name="Weidman J.R."/>
            <person name="Xie X."/>
            <person name="Zody M.C."/>
            <person name="Baldwin J."/>
            <person name="Abdouelleil A."/>
            <person name="Abdulkadir J."/>
            <person name="Abebe A."/>
            <person name="Abera B."/>
            <person name="Abreu J."/>
            <person name="Acer S.C."/>
            <person name="Aftuck L."/>
            <person name="Alexander A."/>
            <person name="An P."/>
            <person name="Anderson E."/>
            <person name="Anderson S."/>
            <person name="Arachi H."/>
            <person name="Azer M."/>
            <person name="Bachantsang P."/>
            <person name="Barry A."/>
            <person name="Bayul T."/>
            <person name="Berlin A."/>
            <person name="Bessette D."/>
            <person name="Bloom T."/>
            <person name="Bloom T."/>
            <person name="Boguslavskiy L."/>
            <person name="Bonnet C."/>
            <person name="Boukhgalter B."/>
            <person name="Bourzgui I."/>
            <person name="Brown A."/>
            <person name="Cahill P."/>
            <person name="Channer S."/>
            <person name="Cheshatsang Y."/>
            <person name="Chuda L."/>
            <person name="Citroen M."/>
            <person name="Collymore A."/>
            <person name="Cooke P."/>
            <person name="Costello M."/>
            <person name="D'Aco K."/>
            <person name="Daza R."/>
            <person name="De Haan G."/>
            <person name="DeGray S."/>
            <person name="DeMaso C."/>
            <person name="Dhargay N."/>
            <person name="Dooley K."/>
            <person name="Dooley E."/>
            <person name="Doricent M."/>
            <person name="Dorje P."/>
            <person name="Dorjee K."/>
            <person name="Dupes A."/>
            <person name="Elong R."/>
            <person name="Falk J."/>
            <person name="Farina A."/>
            <person name="Faro S."/>
            <person name="Ferguson D."/>
            <person name="Fisher S."/>
            <person name="Foley C.D."/>
            <person name="Franke A."/>
            <person name="Friedrich D."/>
            <person name="Gadbois L."/>
            <person name="Gearin G."/>
            <person name="Gearin C.R."/>
            <person name="Giannoukos G."/>
            <person name="Goode T."/>
            <person name="Graham J."/>
            <person name="Grandbois E."/>
            <person name="Grewal S."/>
            <person name="Gyaltsen K."/>
            <person name="Hafez N."/>
            <person name="Hagos B."/>
            <person name="Hall J."/>
            <person name="Henson C."/>
            <person name="Hollinger A."/>
            <person name="Honan T."/>
            <person name="Huard M.D."/>
            <person name="Hughes L."/>
            <person name="Hurhula B."/>
            <person name="Husby M.E."/>
            <person name="Kamat A."/>
            <person name="Kanga B."/>
            <person name="Kashin S."/>
            <person name="Khazanovich D."/>
            <person name="Kisner P."/>
            <person name="Lance K."/>
            <person name="Lara M."/>
            <person name="Lee W."/>
            <person name="Lennon N."/>
            <person name="Letendre F."/>
            <person name="LeVine R."/>
            <person name="Lipovsky A."/>
            <person name="Liu X."/>
            <person name="Liu J."/>
            <person name="Liu S."/>
            <person name="Lokyitsang T."/>
            <person name="Lokyitsang Y."/>
            <person name="Lubonja R."/>
            <person name="Lui A."/>
            <person name="MacDonald P."/>
            <person name="Magnisalis V."/>
            <person name="Maru K."/>
            <person name="Matthews C."/>
            <person name="McCusker W."/>
            <person name="McDonough S."/>
            <person name="Mehta T."/>
            <person name="Meldrim J."/>
            <person name="Meneus L."/>
            <person name="Mihai O."/>
            <person name="Mihalev A."/>
            <person name="Mihova T."/>
            <person name="Mittelman R."/>
            <person name="Mlenga V."/>
            <person name="Montmayeur A."/>
            <person name="Mulrain L."/>
            <person name="Navidi A."/>
            <person name="Naylor J."/>
            <person name="Negash T."/>
            <person name="Nguyen T."/>
            <person name="Nguyen N."/>
            <person name="Nicol R."/>
            <person name="Norbu C."/>
            <person name="Norbu N."/>
            <person name="Novod N."/>
            <person name="O'Neill B."/>
            <person name="Osman S."/>
            <person name="Markiewicz E."/>
            <person name="Oyono O.L."/>
            <person name="Patti C."/>
            <person name="Phunkhang P."/>
            <person name="Pierre F."/>
            <person name="Priest M."/>
            <person name="Raghuraman S."/>
            <person name="Rege F."/>
            <person name="Reyes R."/>
            <person name="Rise C."/>
            <person name="Rogov P."/>
            <person name="Ross K."/>
            <person name="Ryan E."/>
            <person name="Settipalli S."/>
            <person name="Shea T."/>
            <person name="Sherpa N."/>
            <person name="Shi L."/>
            <person name="Shih D."/>
            <person name="Sparrow T."/>
            <person name="Spaulding J."/>
            <person name="Stalker J."/>
            <person name="Stange-Thomann N."/>
            <person name="Stavropoulos S."/>
            <person name="Stone C."/>
            <person name="Strader C."/>
            <person name="Tesfaye S."/>
            <person name="Thomson T."/>
            <person name="Thoulutsang Y."/>
            <person name="Thoulutsang D."/>
            <person name="Topham K."/>
            <person name="Topping I."/>
            <person name="Tsamla T."/>
            <person name="Vassiliev H."/>
            <person name="Vo A."/>
            <person name="Wangchuk T."/>
            <person name="Wangdi T."/>
            <person name="Weiand M."/>
            <person name="Wilkinson J."/>
            <person name="Wilson A."/>
            <person name="Yadav S."/>
            <person name="Young G."/>
            <person name="Yu Q."/>
            <person name="Zembek L."/>
            <person name="Zhong D."/>
            <person name="Zimmer A."/>
            <person name="Zwirko Z."/>
            <person name="Jaffe D.B."/>
            <person name="Alvarez P."/>
            <person name="Brockman W."/>
            <person name="Butler J."/>
            <person name="Chin C."/>
            <person name="Gnerre S."/>
            <person name="MacCallum I."/>
            <person name="Graves J.A."/>
            <person name="Ponting C.P."/>
            <person name="Breen M."/>
            <person name="Samollow P.B."/>
            <person name="Lander E.S."/>
            <person name="Lindblad-Toh K."/>
        </authorList>
    </citation>
    <scope>NUCLEOTIDE SEQUENCE [LARGE SCALE GENOMIC DNA]</scope>
</reference>
<dbReference type="PANTHER" id="PTHR46479:SF1">
    <property type="entry name" value="BIOGENESIS OF LYSOSOME-RELATED ORGANELLES COMPLEX 1 SUBUNIT 2"/>
    <property type="match status" value="1"/>
</dbReference>
<proteinExistence type="inferred from homology"/>
<dbReference type="Ensembl" id="ENSMODT00000056902.1">
    <property type="protein sequence ID" value="ENSMODP00000045188.1"/>
    <property type="gene ID" value="ENSMODG00000046476.1"/>
</dbReference>
<dbReference type="AlphaFoldDB" id="A0A5F8GCB7"/>
<name>A0A5F8GCB7_MONDO</name>
<dbReference type="GO" id="GO:0031083">
    <property type="term" value="C:BLOC-1 complex"/>
    <property type="evidence" value="ECO:0000318"/>
    <property type="project" value="GO_Central"/>
</dbReference>
<dbReference type="GO" id="GO:0043015">
    <property type="term" value="F:gamma-tubulin binding"/>
    <property type="evidence" value="ECO:0000318"/>
    <property type="project" value="GO_Central"/>
</dbReference>
<evidence type="ECO:0000313" key="3">
    <source>
        <dbReference type="Proteomes" id="UP000002280"/>
    </source>
</evidence>
<reference evidence="2" key="3">
    <citation type="submission" date="2025-09" db="UniProtKB">
        <authorList>
            <consortium name="Ensembl"/>
        </authorList>
    </citation>
    <scope>IDENTIFICATION</scope>
</reference>
<dbReference type="InterPro" id="IPR019269">
    <property type="entry name" value="BLOC1_su2"/>
</dbReference>
<sequence length="150" mass="16657">MILEGPPHSEGFVHAFQSLYYRTRKRAQVGQGSGSQEVPHLSGAGTVIPEKPGIDLPCLRRLGLGVAAESIMHEDYKLLENMNKLTSLKYLEMKDTAVNISGDLKPYLDQIALIEGQGVALKQAVYMFDAYSKKLEAKQYKNMETRDGVL</sequence>
<reference evidence="2" key="2">
    <citation type="submission" date="2025-08" db="UniProtKB">
        <authorList>
            <consortium name="Ensembl"/>
        </authorList>
    </citation>
    <scope>IDENTIFICATION</scope>
</reference>
<dbReference type="PANTHER" id="PTHR46479">
    <property type="entry name" value="BIOGENESIS OF LYSOSOME-RELATED ORGANELLES COMPLEX 1 SUBUNIT 2"/>
    <property type="match status" value="1"/>
</dbReference>
<dbReference type="Proteomes" id="UP000002280">
    <property type="component" value="Chromosome 3"/>
</dbReference>
<protein>
    <submittedName>
        <fullName evidence="2">Uncharacterized protein</fullName>
    </submittedName>
</protein>
<dbReference type="GO" id="GO:0032418">
    <property type="term" value="P:lysosome localization"/>
    <property type="evidence" value="ECO:0000318"/>
    <property type="project" value="GO_Central"/>
</dbReference>
<dbReference type="GO" id="GO:0016197">
    <property type="term" value="P:endosomal transport"/>
    <property type="evidence" value="ECO:0000318"/>
    <property type="project" value="GO_Central"/>
</dbReference>
<keyword evidence="3" id="KW-1185">Reference proteome</keyword>
<evidence type="ECO:0000256" key="1">
    <source>
        <dbReference type="ARBA" id="ARBA00008468"/>
    </source>
</evidence>
<comment type="similarity">
    <text evidence="1">Belongs to the BLOC1S2 family.</text>
</comment>
<accession>A0A5F8GCB7</accession>
<organism evidence="2 3">
    <name type="scientific">Monodelphis domestica</name>
    <name type="common">Gray short-tailed opossum</name>
    <dbReference type="NCBI Taxonomy" id="13616"/>
    <lineage>
        <taxon>Eukaryota</taxon>
        <taxon>Metazoa</taxon>
        <taxon>Chordata</taxon>
        <taxon>Craniata</taxon>
        <taxon>Vertebrata</taxon>
        <taxon>Euteleostomi</taxon>
        <taxon>Mammalia</taxon>
        <taxon>Metatheria</taxon>
        <taxon>Didelphimorphia</taxon>
        <taxon>Didelphidae</taxon>
        <taxon>Monodelphis</taxon>
    </lineage>
</organism>
<dbReference type="STRING" id="13616.ENSMODP00000045188"/>
<dbReference type="InParanoid" id="A0A5F8GCB7"/>
<dbReference type="GO" id="GO:0099078">
    <property type="term" value="C:BORC complex"/>
    <property type="evidence" value="ECO:0000318"/>
    <property type="project" value="GO_Central"/>
</dbReference>
<dbReference type="Pfam" id="PF10046">
    <property type="entry name" value="BLOC1_2"/>
    <property type="match status" value="1"/>
</dbReference>
<dbReference type="Bgee" id="ENSMODG00000046476">
    <property type="expression patterns" value="Expressed in blood and 6 other cell types or tissues"/>
</dbReference>
<evidence type="ECO:0000313" key="2">
    <source>
        <dbReference type="Ensembl" id="ENSMODP00000045188.1"/>
    </source>
</evidence>
<dbReference type="GO" id="GO:0000930">
    <property type="term" value="C:gamma-tubulin complex"/>
    <property type="evidence" value="ECO:0000318"/>
    <property type="project" value="GO_Central"/>
</dbReference>